<dbReference type="GO" id="GO:0008270">
    <property type="term" value="F:zinc ion binding"/>
    <property type="evidence" value="ECO:0007669"/>
    <property type="project" value="UniProtKB-KW"/>
</dbReference>
<dbReference type="Ensembl" id="ENSSFAT00005038348.1">
    <property type="protein sequence ID" value="ENSSFAP00005036962.1"/>
    <property type="gene ID" value="ENSSFAG00005018609.1"/>
</dbReference>
<organism evidence="15 16">
    <name type="scientific">Salarias fasciatus</name>
    <name type="common">Jewelled blenny</name>
    <name type="synonym">Blennius fasciatus</name>
    <dbReference type="NCBI Taxonomy" id="181472"/>
    <lineage>
        <taxon>Eukaryota</taxon>
        <taxon>Metazoa</taxon>
        <taxon>Chordata</taxon>
        <taxon>Craniata</taxon>
        <taxon>Vertebrata</taxon>
        <taxon>Euteleostomi</taxon>
        <taxon>Actinopterygii</taxon>
        <taxon>Neopterygii</taxon>
        <taxon>Teleostei</taxon>
        <taxon>Neoteleostei</taxon>
        <taxon>Acanthomorphata</taxon>
        <taxon>Ovalentaria</taxon>
        <taxon>Blenniimorphae</taxon>
        <taxon>Blenniiformes</taxon>
        <taxon>Blennioidei</taxon>
        <taxon>Blenniidae</taxon>
        <taxon>Salariinae</taxon>
        <taxon>Salarias</taxon>
    </lineage>
</organism>
<evidence type="ECO:0000256" key="6">
    <source>
        <dbReference type="ARBA" id="ARBA00023015"/>
    </source>
</evidence>
<dbReference type="PROSITE" id="PS00031">
    <property type="entry name" value="NUCLEAR_REC_DBD_1"/>
    <property type="match status" value="1"/>
</dbReference>
<name>A0A672I6Z4_SALFA</name>
<feature type="domain" description="NR LBD" evidence="14">
    <location>
        <begin position="164"/>
        <end position="396"/>
    </location>
</feature>
<reference evidence="15" key="1">
    <citation type="submission" date="2025-08" db="UniProtKB">
        <authorList>
            <consortium name="Ensembl"/>
        </authorList>
    </citation>
    <scope>IDENTIFICATION</scope>
</reference>
<dbReference type="InterPro" id="IPR035500">
    <property type="entry name" value="NHR-like_dom_sf"/>
</dbReference>
<dbReference type="FunFam" id="3.30.50.10:FF:000006">
    <property type="entry name" value="Nuclear receptor subfamily 5 group A member"/>
    <property type="match status" value="1"/>
</dbReference>
<sequence length="406" mass="45299">MKGCQSDSCSQRASRMSECLDVGLELCPVCGDKVSGYHYGLLTCESCKGFFKRTVQNNKKYTCVEHQACTVDKTQRKRCPFCRFQKCLHVGMKLEAVRADRMRGGRNMFGPMYKRDRALKEQRKALLQAARSSLKSSLPPPPPPPPPHRGFSLSCGLQADPLPQPHPLLPPSSSRLPQHQSPSVLDWSVKAEPRSSFTSSDPGGLRLPPLMMEFLRCDPDELQLQSRITARLQQEQQRHASSSSSSSSSCSLLCIMADQMLCSIVEWARTSFFFKQLQVELSDITCRAGPTALSLIQRGQQLVEKLLKLKADRQEFACIKFLILFNPGKLVQEQVEGALLEYTLSSSQVLGRFALLLQCVSELQSLSSLTESYLHSRHLSARVCCNNLLSEMLHARQSWTGALACA</sequence>
<comment type="similarity">
    <text evidence="2">Belongs to the nuclear hormone receptor family. NR5 subfamily.</text>
</comment>
<evidence type="ECO:0000256" key="9">
    <source>
        <dbReference type="ARBA" id="ARBA00023170"/>
    </source>
</evidence>
<dbReference type="PRINTS" id="PR00047">
    <property type="entry name" value="STROIDFINGER"/>
</dbReference>
<feature type="binding site" evidence="11">
    <location>
        <position position="373"/>
    </location>
    <ligand>
        <name>a phospholipid derivative</name>
        <dbReference type="ChEBI" id="CHEBI:16247"/>
    </ligand>
</feature>
<accession>A0A672I6Z4</accession>
<dbReference type="InterPro" id="IPR000536">
    <property type="entry name" value="Nucl_hrmn_rcpt_lig-bd"/>
</dbReference>
<keyword evidence="6" id="KW-0805">Transcription regulation</keyword>
<dbReference type="PANTHER" id="PTHR24086">
    <property type="entry name" value="NUCLEAR RECEPTOR SUBFAMILY 5 GROUP A"/>
    <property type="match status" value="1"/>
</dbReference>
<reference evidence="15" key="2">
    <citation type="submission" date="2025-09" db="UniProtKB">
        <authorList>
            <consortium name="Ensembl"/>
        </authorList>
    </citation>
    <scope>IDENTIFICATION</scope>
</reference>
<dbReference type="AlphaFoldDB" id="A0A672I6Z4"/>
<evidence type="ECO:0000313" key="16">
    <source>
        <dbReference type="Proteomes" id="UP000472267"/>
    </source>
</evidence>
<keyword evidence="3" id="KW-0479">Metal-binding</keyword>
<evidence type="ECO:0000256" key="10">
    <source>
        <dbReference type="ARBA" id="ARBA00023242"/>
    </source>
</evidence>
<feature type="compositionally biased region" description="Pro residues" evidence="12">
    <location>
        <begin position="138"/>
        <end position="148"/>
    </location>
</feature>
<dbReference type="Proteomes" id="UP000472267">
    <property type="component" value="Unassembled WGS sequence"/>
</dbReference>
<keyword evidence="5" id="KW-0862">Zinc</keyword>
<keyword evidence="7" id="KW-0238">DNA-binding</keyword>
<dbReference type="InterPro" id="IPR013088">
    <property type="entry name" value="Znf_NHR/GATA"/>
</dbReference>
<dbReference type="Pfam" id="PF00105">
    <property type="entry name" value="zf-C4"/>
    <property type="match status" value="1"/>
</dbReference>
<dbReference type="SUPFAM" id="SSF57716">
    <property type="entry name" value="Glucocorticoid receptor-like (DNA-binding domain)"/>
    <property type="match status" value="1"/>
</dbReference>
<evidence type="ECO:0000256" key="11">
    <source>
        <dbReference type="PIRSR" id="PIRSR002530-1"/>
    </source>
</evidence>
<evidence type="ECO:0000256" key="3">
    <source>
        <dbReference type="ARBA" id="ARBA00022723"/>
    </source>
</evidence>
<dbReference type="PROSITE" id="PS51843">
    <property type="entry name" value="NR_LBD"/>
    <property type="match status" value="1"/>
</dbReference>
<evidence type="ECO:0000256" key="7">
    <source>
        <dbReference type="ARBA" id="ARBA00023125"/>
    </source>
</evidence>
<keyword evidence="9" id="KW-0675">Receptor</keyword>
<gene>
    <name evidence="15" type="primary">LOC115383394</name>
</gene>
<evidence type="ECO:0000256" key="5">
    <source>
        <dbReference type="ARBA" id="ARBA00022833"/>
    </source>
</evidence>
<evidence type="ECO:0000256" key="8">
    <source>
        <dbReference type="ARBA" id="ARBA00023163"/>
    </source>
</evidence>
<feature type="domain" description="Nuclear receptor" evidence="13">
    <location>
        <begin position="24"/>
        <end position="99"/>
    </location>
</feature>
<evidence type="ECO:0000256" key="4">
    <source>
        <dbReference type="ARBA" id="ARBA00022771"/>
    </source>
</evidence>
<dbReference type="CDD" id="cd07167">
    <property type="entry name" value="NR_DBD_Lrh-1_like"/>
    <property type="match status" value="1"/>
</dbReference>
<dbReference type="PANTHER" id="PTHR24086:SF48">
    <property type="entry name" value="FF1D-RELATED"/>
    <property type="match status" value="1"/>
</dbReference>
<protein>
    <submittedName>
        <fullName evidence="15">Steroidogenic factor 1-like</fullName>
    </submittedName>
</protein>
<proteinExistence type="inferred from homology"/>
<feature type="compositionally biased region" description="Low complexity" evidence="12">
    <location>
        <begin position="171"/>
        <end position="183"/>
    </location>
</feature>
<evidence type="ECO:0000256" key="12">
    <source>
        <dbReference type="SAM" id="MobiDB-lite"/>
    </source>
</evidence>
<dbReference type="PROSITE" id="PS51030">
    <property type="entry name" value="NUCLEAR_REC_DBD_2"/>
    <property type="match status" value="1"/>
</dbReference>
<dbReference type="SMART" id="SM00399">
    <property type="entry name" value="ZnF_C4"/>
    <property type="match status" value="1"/>
</dbReference>
<comment type="subcellular location">
    <subcellularLocation>
        <location evidence="1">Nucleus</location>
    </subcellularLocation>
</comment>
<dbReference type="GO" id="GO:0004879">
    <property type="term" value="F:nuclear receptor activity"/>
    <property type="evidence" value="ECO:0007669"/>
    <property type="project" value="InterPro"/>
</dbReference>
<evidence type="ECO:0000256" key="1">
    <source>
        <dbReference type="ARBA" id="ARBA00004123"/>
    </source>
</evidence>
<dbReference type="SUPFAM" id="SSF48508">
    <property type="entry name" value="Nuclear receptor ligand-binding domain"/>
    <property type="match status" value="1"/>
</dbReference>
<dbReference type="InterPro" id="IPR016355">
    <property type="entry name" value="NR5-like"/>
</dbReference>
<dbReference type="GO" id="GO:0009888">
    <property type="term" value="P:tissue development"/>
    <property type="evidence" value="ECO:0007669"/>
    <property type="project" value="TreeGrafter"/>
</dbReference>
<dbReference type="Gene3D" id="3.30.50.10">
    <property type="entry name" value="Erythroid Transcription Factor GATA-1, subunit A"/>
    <property type="match status" value="1"/>
</dbReference>
<keyword evidence="10" id="KW-0539">Nucleus</keyword>
<evidence type="ECO:0000313" key="15">
    <source>
        <dbReference type="Ensembl" id="ENSSFAP00005036962.1"/>
    </source>
</evidence>
<keyword evidence="8" id="KW-0804">Transcription</keyword>
<dbReference type="InterPro" id="IPR001628">
    <property type="entry name" value="Znf_hrmn_rcpt"/>
</dbReference>
<keyword evidence="16" id="KW-1185">Reference proteome</keyword>
<dbReference type="GO" id="GO:0090575">
    <property type="term" value="C:RNA polymerase II transcription regulator complex"/>
    <property type="evidence" value="ECO:0007669"/>
    <property type="project" value="TreeGrafter"/>
</dbReference>
<keyword evidence="4" id="KW-0863">Zinc-finger</keyword>
<feature type="region of interest" description="Disordered" evidence="12">
    <location>
        <begin position="129"/>
        <end position="183"/>
    </location>
</feature>
<dbReference type="PIRSF" id="PIRSF002530">
    <property type="entry name" value="Nuc_orph_FTZ-F1"/>
    <property type="match status" value="1"/>
</dbReference>
<dbReference type="GO" id="GO:0009755">
    <property type="term" value="P:hormone-mediated signaling pathway"/>
    <property type="evidence" value="ECO:0007669"/>
    <property type="project" value="TreeGrafter"/>
</dbReference>
<evidence type="ECO:0000256" key="2">
    <source>
        <dbReference type="ARBA" id="ARBA00007536"/>
    </source>
</evidence>
<evidence type="ECO:0000259" key="13">
    <source>
        <dbReference type="PROSITE" id="PS51030"/>
    </source>
</evidence>
<dbReference type="Gene3D" id="1.10.565.10">
    <property type="entry name" value="Retinoid X Receptor"/>
    <property type="match status" value="2"/>
</dbReference>
<dbReference type="GO" id="GO:0000978">
    <property type="term" value="F:RNA polymerase II cis-regulatory region sequence-specific DNA binding"/>
    <property type="evidence" value="ECO:0007669"/>
    <property type="project" value="TreeGrafter"/>
</dbReference>
<evidence type="ECO:0000259" key="14">
    <source>
        <dbReference type="PROSITE" id="PS51843"/>
    </source>
</evidence>